<organism evidence="2 3">
    <name type="scientific">Trichinella spiralis</name>
    <name type="common">Trichina worm</name>
    <dbReference type="NCBI Taxonomy" id="6334"/>
    <lineage>
        <taxon>Eukaryota</taxon>
        <taxon>Metazoa</taxon>
        <taxon>Ecdysozoa</taxon>
        <taxon>Nematoda</taxon>
        <taxon>Enoplea</taxon>
        <taxon>Dorylaimia</taxon>
        <taxon>Trichinellida</taxon>
        <taxon>Trichinellidae</taxon>
        <taxon>Trichinella</taxon>
    </lineage>
</organism>
<comment type="caution">
    <text evidence="2">The sequence shown here is derived from an EMBL/GenBank/DDBJ whole genome shotgun (WGS) entry which is preliminary data.</text>
</comment>
<protein>
    <submittedName>
        <fullName evidence="2">Uncharacterized protein</fullName>
    </submittedName>
</protein>
<keyword evidence="3" id="KW-1185">Reference proteome</keyword>
<name>A0A0V1ARZ7_TRISP</name>
<proteinExistence type="predicted"/>
<reference evidence="2 3" key="1">
    <citation type="submission" date="2015-01" db="EMBL/GenBank/DDBJ databases">
        <title>Evolution of Trichinella species and genotypes.</title>
        <authorList>
            <person name="Korhonen P.K."/>
            <person name="Edoardo P."/>
            <person name="Giuseppe L.R."/>
            <person name="Gasser R.B."/>
        </authorList>
    </citation>
    <scope>NUCLEOTIDE SEQUENCE [LARGE SCALE GENOMIC DNA]</scope>
    <source>
        <strain evidence="2">ISS3</strain>
    </source>
</reference>
<evidence type="ECO:0000313" key="2">
    <source>
        <dbReference type="EMBL" id="KRY27541.1"/>
    </source>
</evidence>
<dbReference type="Proteomes" id="UP000054776">
    <property type="component" value="Unassembled WGS sequence"/>
</dbReference>
<accession>A0A0V1ARZ7</accession>
<feature type="compositionally biased region" description="Polar residues" evidence="1">
    <location>
        <begin position="1"/>
        <end position="18"/>
    </location>
</feature>
<evidence type="ECO:0000256" key="1">
    <source>
        <dbReference type="SAM" id="MobiDB-lite"/>
    </source>
</evidence>
<dbReference type="EMBL" id="JYDH01000247">
    <property type="protein sequence ID" value="KRY27541.1"/>
    <property type="molecule type" value="Genomic_DNA"/>
</dbReference>
<evidence type="ECO:0000313" key="3">
    <source>
        <dbReference type="Proteomes" id="UP000054776"/>
    </source>
</evidence>
<feature type="region of interest" description="Disordered" evidence="1">
    <location>
        <begin position="1"/>
        <end position="23"/>
    </location>
</feature>
<sequence>MPQTSARTARSRLQTSDCRGSYRPPTTERMIQILCDGLRYSVSILWRLDSFPLPDSMEVALSRLRALNRRLNRVPEKEQGYAGVICACLDGG</sequence>
<gene>
    <name evidence="2" type="ORF">T01_12264</name>
</gene>
<dbReference type="AlphaFoldDB" id="A0A0V1ARZ7"/>
<dbReference type="InParanoid" id="A0A0V1ARZ7"/>